<feature type="compositionally biased region" description="Basic and acidic residues" evidence="2">
    <location>
        <begin position="617"/>
        <end position="675"/>
    </location>
</feature>
<dbReference type="AlphaFoldDB" id="A0A7R9HX10"/>
<feature type="compositionally biased region" description="Low complexity" evidence="2">
    <location>
        <begin position="676"/>
        <end position="693"/>
    </location>
</feature>
<proteinExistence type="inferred from homology"/>
<dbReference type="Pfam" id="PF00160">
    <property type="entry name" value="Pro_isomerase"/>
    <property type="match status" value="2"/>
</dbReference>
<evidence type="ECO:0000313" key="4">
    <source>
        <dbReference type="EMBL" id="CAD7438710.1"/>
    </source>
</evidence>
<dbReference type="PROSITE" id="PS50072">
    <property type="entry name" value="CSA_PPIASE_2"/>
    <property type="match status" value="2"/>
</dbReference>
<feature type="region of interest" description="Disordered" evidence="2">
    <location>
        <begin position="617"/>
        <end position="911"/>
    </location>
</feature>
<dbReference type="InterPro" id="IPR002130">
    <property type="entry name" value="Cyclophilin-type_PPIase_dom"/>
</dbReference>
<feature type="domain" description="PPIase cyclophilin-type" evidence="3">
    <location>
        <begin position="479"/>
        <end position="641"/>
    </location>
</feature>
<dbReference type="PRINTS" id="PR00153">
    <property type="entry name" value="CSAPPISMRASE"/>
</dbReference>
<evidence type="ECO:0000259" key="3">
    <source>
        <dbReference type="PROSITE" id="PS50072"/>
    </source>
</evidence>
<feature type="compositionally biased region" description="Basic and acidic residues" evidence="2">
    <location>
        <begin position="698"/>
        <end position="911"/>
    </location>
</feature>
<gene>
    <name evidence="4" type="ORF">TBIB3V08_LOCUS1296</name>
</gene>
<dbReference type="EMBL" id="OD564514">
    <property type="protein sequence ID" value="CAD7438710.1"/>
    <property type="molecule type" value="Genomic_DNA"/>
</dbReference>
<evidence type="ECO:0000256" key="1">
    <source>
        <dbReference type="ARBA" id="ARBA00008315"/>
    </source>
</evidence>
<dbReference type="Pfam" id="PF13879">
    <property type="entry name" value="Hmw_CFAP97"/>
    <property type="match status" value="1"/>
</dbReference>
<dbReference type="SUPFAM" id="SSF50891">
    <property type="entry name" value="Cyclophilin-like"/>
    <property type="match status" value="2"/>
</dbReference>
<organism evidence="4">
    <name type="scientific">Timema bartmani</name>
    <dbReference type="NCBI Taxonomy" id="61472"/>
    <lineage>
        <taxon>Eukaryota</taxon>
        <taxon>Metazoa</taxon>
        <taxon>Ecdysozoa</taxon>
        <taxon>Arthropoda</taxon>
        <taxon>Hexapoda</taxon>
        <taxon>Insecta</taxon>
        <taxon>Pterygota</taxon>
        <taxon>Neoptera</taxon>
        <taxon>Polyneoptera</taxon>
        <taxon>Phasmatodea</taxon>
        <taxon>Timematodea</taxon>
        <taxon>Timematoidea</taxon>
        <taxon>Timematidae</taxon>
        <taxon>Timema</taxon>
    </lineage>
</organism>
<sequence length="911" mass="102622">MHWLSVGRGWKKPGLDLNTDLPVKCNVEYAKPRVDNKAPRFYSHMLVTSSTISKEKEELDRISKENKILLSKINYVNRTGKPTYVKSEQDRHWAENEKALKRISNFPRHWRKKRDMLEQEQKRKWSISCSIENLVATPVERPRCYFDIELATNFKLGRIVFELYSDYVPKAAANFLSLCKGDTELSYKNTQFQQIIPGYLCQGGDVELKRRAFYQENYEDNNFKLKHSGPGVLSMANTANINSLFNITFKELQTLDGKCVVIGKVIKGLRTLNKVGEAMSCVDNKAPRLNADTVLKMKNNIHNNFILESIVLKNKKLLQRINIINRTHTLSRLAMFCEDIAKQFLKSISGESQSSPNVGARSSEPRMIDYDTPNTCMDFNYENRLKNVKTITKKNCDIIKRIVAQGQESNYSMRVQECDYKRSQEYSRLYSKYLHNAVKQAEKKPATLQYSLLNQAQLSLMMPVRPRCFLDVKAEDGFPLGRMTIELYSDHVPKTTLNFLSLCKGDSGMSYQNSPFHCILPSLLCQTGDVVRFDGHGGMSIYGDTFPDENFDLKHVGPGKLNLGKIQEKVSLEKTQGKLKLQKIKEKIQGKLNLEKTQGKLKLGKIYGKLKLEKIQGEAKSGEDSREAKPGEDSREAKPGEDSREAKPGEDSREAKPGEDSRGVKTEEDSREAKIQGKIKLGKIQGKLNLGKIQGKLNLEKIQGKLSLEKSSREAKPGEVSREAKPGEVSREAKPGEVSREAKPGKVSREAKPGKVSREAKPGKVSREAKPGKVSREAKPGEVSREAKPGEVSREARPGEVSREAKPGEVSREARPGEVSREARPGEVSRKAKPGEVSREAKPEEDSREVKLGEDSREAKTGEDSREDKPGEDSREAKPGEDSREAKPGEDSREAKTEEDSRNAKHAEDSR</sequence>
<dbReference type="GO" id="GO:0005737">
    <property type="term" value="C:cytoplasm"/>
    <property type="evidence" value="ECO:0007669"/>
    <property type="project" value="TreeGrafter"/>
</dbReference>
<name>A0A7R9HX10_9NEOP</name>
<dbReference type="InterPro" id="IPR029488">
    <property type="entry name" value="Hmw/CFAP97"/>
</dbReference>
<dbReference type="GO" id="GO:0016018">
    <property type="term" value="F:cyclosporin A binding"/>
    <property type="evidence" value="ECO:0007669"/>
    <property type="project" value="TreeGrafter"/>
</dbReference>
<dbReference type="GO" id="GO:0006457">
    <property type="term" value="P:protein folding"/>
    <property type="evidence" value="ECO:0007669"/>
    <property type="project" value="TreeGrafter"/>
</dbReference>
<comment type="similarity">
    <text evidence="1">Belongs to the CFAP97 family.</text>
</comment>
<dbReference type="Gene3D" id="2.40.100.10">
    <property type="entry name" value="Cyclophilin-like"/>
    <property type="match status" value="2"/>
</dbReference>
<dbReference type="PANTHER" id="PTHR11071:SF561">
    <property type="entry name" value="PEPTIDYL-PROLYL CIS-TRANS ISOMERASE D-RELATED"/>
    <property type="match status" value="1"/>
</dbReference>
<evidence type="ECO:0000256" key="2">
    <source>
        <dbReference type="SAM" id="MobiDB-lite"/>
    </source>
</evidence>
<accession>A0A7R9HX10</accession>
<protein>
    <recommendedName>
        <fullName evidence="3">PPIase cyclophilin-type domain-containing protein</fullName>
    </recommendedName>
</protein>
<feature type="domain" description="PPIase cyclophilin-type" evidence="3">
    <location>
        <begin position="156"/>
        <end position="287"/>
    </location>
</feature>
<dbReference type="PANTHER" id="PTHR11071">
    <property type="entry name" value="PEPTIDYL-PROLYL CIS-TRANS ISOMERASE"/>
    <property type="match status" value="1"/>
</dbReference>
<dbReference type="InterPro" id="IPR029000">
    <property type="entry name" value="Cyclophilin-like_dom_sf"/>
</dbReference>
<dbReference type="GO" id="GO:0003755">
    <property type="term" value="F:peptidyl-prolyl cis-trans isomerase activity"/>
    <property type="evidence" value="ECO:0007669"/>
    <property type="project" value="InterPro"/>
</dbReference>
<reference evidence="4" key="1">
    <citation type="submission" date="2020-11" db="EMBL/GenBank/DDBJ databases">
        <authorList>
            <person name="Tran Van P."/>
        </authorList>
    </citation>
    <scope>NUCLEOTIDE SEQUENCE</scope>
</reference>